<dbReference type="GO" id="GO:0005829">
    <property type="term" value="C:cytosol"/>
    <property type="evidence" value="ECO:0007669"/>
    <property type="project" value="TreeGrafter"/>
</dbReference>
<protein>
    <recommendedName>
        <fullName evidence="6">Factor arrest protein 11</fullName>
    </recommendedName>
</protein>
<feature type="domain" description="Far11/STRP C-terminal" evidence="3">
    <location>
        <begin position="635"/>
        <end position="966"/>
    </location>
</feature>
<name>A0A1L0B7R3_9ASCO</name>
<feature type="domain" description="Far11/STRP N-terminal" evidence="2">
    <location>
        <begin position="265"/>
        <end position="549"/>
    </location>
</feature>
<evidence type="ECO:0000313" key="4">
    <source>
        <dbReference type="EMBL" id="SGZ41131.1"/>
    </source>
</evidence>
<evidence type="ECO:0000256" key="1">
    <source>
        <dbReference type="SAM" id="MobiDB-lite"/>
    </source>
</evidence>
<dbReference type="VEuPathDB" id="FungiDB:HGUI_03331"/>
<dbReference type="PANTHER" id="PTHR13239">
    <property type="entry name" value="PROTEIN REQUIRED FOR HYPHAL ANASTOMOSIS HAM-2"/>
    <property type="match status" value="1"/>
</dbReference>
<proteinExistence type="predicted"/>
<dbReference type="OrthoDB" id="18234at2759"/>
<dbReference type="AlphaFoldDB" id="A0A1L0B7R3"/>
<dbReference type="Pfam" id="PF11882">
    <property type="entry name" value="DUF3402"/>
    <property type="match status" value="1"/>
</dbReference>
<evidence type="ECO:0000259" key="3">
    <source>
        <dbReference type="SMART" id="SM01293"/>
    </source>
</evidence>
<dbReference type="Pfam" id="PF07923">
    <property type="entry name" value="N1221"/>
    <property type="match status" value="1"/>
</dbReference>
<organism evidence="4 5">
    <name type="scientific">Hanseniaspora guilliermondii</name>
    <dbReference type="NCBI Taxonomy" id="56406"/>
    <lineage>
        <taxon>Eukaryota</taxon>
        <taxon>Fungi</taxon>
        <taxon>Dikarya</taxon>
        <taxon>Ascomycota</taxon>
        <taxon>Saccharomycotina</taxon>
        <taxon>Saccharomycetes</taxon>
        <taxon>Saccharomycodales</taxon>
        <taxon>Saccharomycodaceae</taxon>
        <taxon>Hanseniaspora</taxon>
    </lineage>
</organism>
<feature type="compositionally biased region" description="Basic and acidic residues" evidence="1">
    <location>
        <begin position="39"/>
        <end position="60"/>
    </location>
</feature>
<feature type="compositionally biased region" description="Low complexity" evidence="1">
    <location>
        <begin position="84"/>
        <end position="99"/>
    </location>
</feature>
<evidence type="ECO:0000313" key="5">
    <source>
        <dbReference type="Proteomes" id="UP000183365"/>
    </source>
</evidence>
<dbReference type="Proteomes" id="UP000183365">
    <property type="component" value="Unassembled WGS sequence"/>
</dbReference>
<dbReference type="SMART" id="SM01293">
    <property type="entry name" value="DUF3402"/>
    <property type="match status" value="1"/>
</dbReference>
<sequence length="970" mass="114170">MSDETEKDIHGVPIRKRPVNIPLVEKINKTQDDDFIDNNNDRKDFENDMTNHDNISRTPDEHELMNELDKLFAKRELVDDTNYSSSSSSSSSTSQSQGSVPRKSSFKTLRRSPSISKYTNLNTNFKELQPSTSNDTLTLDEDGNDSTMEDMCISDQYMNVDEVDAIPMSLSPKMAYSPRHQQNDDVREDFEALVNIEDDNRLQFSNVEKDIAFQYTDDHDYNMPVENKRLKIELEKKAKSFDEIHTNDHLKDISYENNIATSISKASLDWRYKEHQNFILEIEHWFCLTLGLDSSIVDCKINQNKLFSDMIWYVKDLDDVSKIANFDDLNDYNFNDIKICQRLLHYTLGSFIRTAVECNNSNDVQHFMNDEYQQFKFLEKRMLYNCQNILKDSNLLNKILCMVKQHMTLVRVENDKNITIYNELLKISLSILFILICTCLQDMSHEYIDAFRNIFDDLDFMTFITDYIESWRFTYKPAMNMRLILVLFNKLIVFQFGTLKELQELQQIINKDASAGPTKMCRTFDVSQYEAIRQDLITRYPELSSEIEVIDEYKYDMSYSSVQFINVPRPKKDMFSNMIANGKNVGALFNNNVPNIQLTGMQPSKGDPSANKRMVNSTNINIPLIQPTINEKSVPPAMREKLDLLKSSLKNRDIKSMQLAYWKIRYYYYELGIEDNKIEINASNKSVSQEELDFDFDSQNQHFRRIHKYYAKNIKSLGSLTMISMNILENLSEYDDFITLYLCSSIIEVLMNLLKRFSLQNVMKAEYLKTIIFDYRGIEIFCDILNNGKADRYMSLFYHNEKWHFWRYLKEYCHEYKGGDDIVIPLAIEHCYDDIEQDYDSRYLNMEYGLLYCLQNVIDGRTQRLKFLPLNIGTLFKTQYKIYNLCIYEPLLELIRQLTPFKSKKWRAEHMELITGVYLHLQLPLIENDWVTGKDTNGEILDAVNIELSIRSLIKFYNLMIKEREDSLIR</sequence>
<evidence type="ECO:0008006" key="6">
    <source>
        <dbReference type="Google" id="ProtNLM"/>
    </source>
</evidence>
<dbReference type="GO" id="GO:0007010">
    <property type="term" value="P:cytoskeleton organization"/>
    <property type="evidence" value="ECO:0007669"/>
    <property type="project" value="TreeGrafter"/>
</dbReference>
<evidence type="ECO:0000259" key="2">
    <source>
        <dbReference type="SMART" id="SM01292"/>
    </source>
</evidence>
<dbReference type="SMART" id="SM01292">
    <property type="entry name" value="N1221"/>
    <property type="match status" value="1"/>
</dbReference>
<feature type="region of interest" description="Disordered" evidence="1">
    <location>
        <begin position="81"/>
        <end position="146"/>
    </location>
</feature>
<dbReference type="InterPro" id="IPR021819">
    <property type="entry name" value="Far11/STRP_C"/>
</dbReference>
<accession>A0A1L0B7R3</accession>
<reference evidence="5" key="1">
    <citation type="submission" date="2016-11" db="EMBL/GenBank/DDBJ databases">
        <authorList>
            <person name="Guldener U."/>
        </authorList>
    </citation>
    <scope>NUCLEOTIDE SEQUENCE [LARGE SCALE GENOMIC DNA]</scope>
</reference>
<gene>
    <name evidence="4" type="ORF">HGUI_03331</name>
</gene>
<dbReference type="PANTHER" id="PTHR13239:SF4">
    <property type="entry name" value="AT25231P"/>
    <property type="match status" value="1"/>
</dbReference>
<keyword evidence="5" id="KW-1185">Reference proteome</keyword>
<dbReference type="InterPro" id="IPR040185">
    <property type="entry name" value="Far11/STRP"/>
</dbReference>
<dbReference type="InterPro" id="IPR012486">
    <property type="entry name" value="Far11/STRP_N"/>
</dbReference>
<feature type="compositionally biased region" description="Polar residues" evidence="1">
    <location>
        <begin position="111"/>
        <end position="137"/>
    </location>
</feature>
<feature type="region of interest" description="Disordered" evidence="1">
    <location>
        <begin position="28"/>
        <end position="60"/>
    </location>
</feature>
<dbReference type="EMBL" id="FQNF01000080">
    <property type="protein sequence ID" value="SGZ41131.1"/>
    <property type="molecule type" value="Genomic_DNA"/>
</dbReference>